<evidence type="ECO:0000313" key="2">
    <source>
        <dbReference type="EMBL" id="EYD76709.1"/>
    </source>
</evidence>
<sequence length="277" mass="29154">MRVSSILIVLIGFGVAGGSVYAARDYLEMQAKAGRDGQMATVAVLVAARDIALGQTIEPHMITTQDWPVDSVPPGVFTDSAMLLPDPGEQPRRAMRAIAQGELLTANRVSDWGEKVTIAQTLAEGTRAMAISVDAQTAVGGFVTPGDFVDIVLTQGGGEELRAVTILQNIRIIGVDQDASEQTDAPSVARTVTVEVTPDQGQRVALAQQAGKLSLSLRDPNASVDEALPAINLSDLLMIEKPAPVEVSAPAEAAPEPAPIRRSIVVRRAGVPTTEDY</sequence>
<proteinExistence type="predicted"/>
<dbReference type="NCBIfam" id="TIGR03177">
    <property type="entry name" value="pilus_cpaB"/>
    <property type="match status" value="1"/>
</dbReference>
<protein>
    <submittedName>
        <fullName evidence="2">Pilus assembly protein</fullName>
    </submittedName>
</protein>
<dbReference type="AlphaFoldDB" id="A0A017HSH9"/>
<dbReference type="Pfam" id="PF08666">
    <property type="entry name" value="SAF"/>
    <property type="match status" value="1"/>
</dbReference>
<organism evidence="2 3">
    <name type="scientific">Rubellimicrobium mesophilum DSM 19309</name>
    <dbReference type="NCBI Taxonomy" id="442562"/>
    <lineage>
        <taxon>Bacteria</taxon>
        <taxon>Pseudomonadati</taxon>
        <taxon>Pseudomonadota</taxon>
        <taxon>Alphaproteobacteria</taxon>
        <taxon>Rhodobacterales</taxon>
        <taxon>Roseobacteraceae</taxon>
        <taxon>Rubellimicrobium</taxon>
    </lineage>
</organism>
<dbReference type="InterPro" id="IPR017592">
    <property type="entry name" value="Pilus_assmbl_Flp-typ_CpaB"/>
</dbReference>
<dbReference type="PATRIC" id="fig|442562.3.peg.1650"/>
<evidence type="ECO:0000259" key="1">
    <source>
        <dbReference type="SMART" id="SM00858"/>
    </source>
</evidence>
<gene>
    <name evidence="2" type="ORF">Rumeso_01667</name>
</gene>
<dbReference type="InterPro" id="IPR031571">
    <property type="entry name" value="RcpC_dom"/>
</dbReference>
<feature type="domain" description="SAF" evidence="1">
    <location>
        <begin position="42"/>
        <end position="110"/>
    </location>
</feature>
<dbReference type="InterPro" id="IPR013974">
    <property type="entry name" value="SAF"/>
</dbReference>
<comment type="caution">
    <text evidence="2">The sequence shown here is derived from an EMBL/GenBank/DDBJ whole genome shotgun (WGS) entry which is preliminary data.</text>
</comment>
<dbReference type="OrthoDB" id="163768at2"/>
<dbReference type="HOGENOM" id="CLU_057068_0_0_5"/>
<evidence type="ECO:0000313" key="3">
    <source>
        <dbReference type="Proteomes" id="UP000019666"/>
    </source>
</evidence>
<keyword evidence="3" id="KW-1185">Reference proteome</keyword>
<dbReference type="STRING" id="442562.Rumeso_01667"/>
<dbReference type="RefSeq" id="WP_037277202.1">
    <property type="nucleotide sequence ID" value="NZ_KK088521.1"/>
</dbReference>
<dbReference type="EMBL" id="AOSK01000041">
    <property type="protein sequence ID" value="EYD76709.1"/>
    <property type="molecule type" value="Genomic_DNA"/>
</dbReference>
<dbReference type="Proteomes" id="UP000019666">
    <property type="component" value="Unassembled WGS sequence"/>
</dbReference>
<dbReference type="Pfam" id="PF16976">
    <property type="entry name" value="RcpC"/>
    <property type="match status" value="1"/>
</dbReference>
<name>A0A017HSH9_9RHOB</name>
<dbReference type="SMART" id="SM00858">
    <property type="entry name" value="SAF"/>
    <property type="match status" value="1"/>
</dbReference>
<accession>A0A017HSH9</accession>
<reference evidence="2 3" key="1">
    <citation type="submission" date="2013-02" db="EMBL/GenBank/DDBJ databases">
        <authorList>
            <person name="Fiebig A."/>
            <person name="Goeker M."/>
            <person name="Klenk H.-P.P."/>
        </authorList>
    </citation>
    <scope>NUCLEOTIDE SEQUENCE [LARGE SCALE GENOMIC DNA]</scope>
    <source>
        <strain evidence="2 3">DSM 19309</strain>
    </source>
</reference>
<dbReference type="CDD" id="cd11614">
    <property type="entry name" value="SAF_CpaB_FlgA_like"/>
    <property type="match status" value="1"/>
</dbReference>